<dbReference type="PANTHER" id="PTHR36154:SF1">
    <property type="entry name" value="DNA-BINDING TRANSCRIPTIONAL ACTIVATOR ALPA"/>
    <property type="match status" value="1"/>
</dbReference>
<evidence type="ECO:0000313" key="2">
    <source>
        <dbReference type="Proteomes" id="UP000294796"/>
    </source>
</evidence>
<dbReference type="InterPro" id="IPR010260">
    <property type="entry name" value="AlpA"/>
</dbReference>
<dbReference type="AlphaFoldDB" id="A0A4V3ALK9"/>
<dbReference type="PANTHER" id="PTHR36154">
    <property type="entry name" value="DNA-BINDING TRANSCRIPTIONAL ACTIVATOR ALPA"/>
    <property type="match status" value="1"/>
</dbReference>
<organism evidence="1 2">
    <name type="scientific">Luteimonas aestuarii</name>
    <dbReference type="NCBI Taxonomy" id="453837"/>
    <lineage>
        <taxon>Bacteria</taxon>
        <taxon>Pseudomonadati</taxon>
        <taxon>Pseudomonadota</taxon>
        <taxon>Gammaproteobacteria</taxon>
        <taxon>Lysobacterales</taxon>
        <taxon>Lysobacteraceae</taxon>
        <taxon>Luteimonas</taxon>
    </lineage>
</organism>
<dbReference type="RefSeq" id="WP_133322120.1">
    <property type="nucleotide sequence ID" value="NZ_SMTF01000008.1"/>
</dbReference>
<evidence type="ECO:0000313" key="1">
    <source>
        <dbReference type="EMBL" id="TDK23431.1"/>
    </source>
</evidence>
<protein>
    <submittedName>
        <fullName evidence="1">AlpA family transcriptional regulator</fullName>
    </submittedName>
</protein>
<gene>
    <name evidence="1" type="ORF">E2F46_10960</name>
</gene>
<reference evidence="1 2" key="1">
    <citation type="submission" date="2019-03" db="EMBL/GenBank/DDBJ databases">
        <title>Luteimonas zhaokaii sp.nov., isolated from the rectal contents of Plateau pika in Yushu, Qinghai Province, China.</title>
        <authorList>
            <person name="Zhang G."/>
        </authorList>
    </citation>
    <scope>NUCLEOTIDE SEQUENCE [LARGE SCALE GENOMIC DNA]</scope>
    <source>
        <strain evidence="1 2">B9</strain>
    </source>
</reference>
<sequence length="75" mass="8179">METRTTLPSKGDRVLRIAEVVERTGLKRPTLYKRARAGTFPRPIKLGPNSTGWLESEIDAFLAAAVAQRDQAGAA</sequence>
<dbReference type="InterPro" id="IPR052931">
    <property type="entry name" value="Prophage_regulatory_activator"/>
</dbReference>
<dbReference type="Gene3D" id="1.10.238.160">
    <property type="match status" value="1"/>
</dbReference>
<name>A0A4V3ALK9_9GAMM</name>
<proteinExistence type="predicted"/>
<keyword evidence="2" id="KW-1185">Reference proteome</keyword>
<dbReference type="Proteomes" id="UP000294796">
    <property type="component" value="Unassembled WGS sequence"/>
</dbReference>
<dbReference type="EMBL" id="SMTF01000008">
    <property type="protein sequence ID" value="TDK23431.1"/>
    <property type="molecule type" value="Genomic_DNA"/>
</dbReference>
<dbReference type="OrthoDB" id="5298532at2"/>
<dbReference type="Pfam" id="PF05930">
    <property type="entry name" value="Phage_AlpA"/>
    <property type="match status" value="1"/>
</dbReference>
<comment type="caution">
    <text evidence="1">The sequence shown here is derived from an EMBL/GenBank/DDBJ whole genome shotgun (WGS) entry which is preliminary data.</text>
</comment>
<accession>A0A4V3ALK9</accession>